<keyword evidence="3" id="KW-0732">Signal</keyword>
<dbReference type="AlphaFoldDB" id="A0A0R2D6I3"/>
<dbReference type="InterPro" id="IPR008353">
    <property type="entry name" value="Peptidase_S1B_tx"/>
</dbReference>
<evidence type="ECO:0000256" key="1">
    <source>
        <dbReference type="ARBA" id="ARBA00008764"/>
    </source>
</evidence>
<feature type="active site" description="Charge relay system" evidence="7">
    <location>
        <position position="139"/>
    </location>
</feature>
<dbReference type="InterPro" id="IPR043504">
    <property type="entry name" value="Peptidase_S1_PA_chymotrypsin"/>
</dbReference>
<evidence type="ECO:0000256" key="6">
    <source>
        <dbReference type="ARBA" id="ARBA00023026"/>
    </source>
</evidence>
<dbReference type="GO" id="GO:0006508">
    <property type="term" value="P:proteolysis"/>
    <property type="evidence" value="ECO:0007669"/>
    <property type="project" value="UniProtKB-KW"/>
</dbReference>
<dbReference type="Proteomes" id="UP000051638">
    <property type="component" value="Unassembled WGS sequence"/>
</dbReference>
<dbReference type="Pfam" id="PF13365">
    <property type="entry name" value="Trypsin_2"/>
    <property type="match status" value="1"/>
</dbReference>
<evidence type="ECO:0000256" key="2">
    <source>
        <dbReference type="ARBA" id="ARBA00022670"/>
    </source>
</evidence>
<keyword evidence="10" id="KW-1185">Reference proteome</keyword>
<organism evidence="9 10">
    <name type="scientific">Loigolactobacillus rennini DSM 20253</name>
    <dbReference type="NCBI Taxonomy" id="1423796"/>
    <lineage>
        <taxon>Bacteria</taxon>
        <taxon>Bacillati</taxon>
        <taxon>Bacillota</taxon>
        <taxon>Bacilli</taxon>
        <taxon>Lactobacillales</taxon>
        <taxon>Lactobacillaceae</taxon>
        <taxon>Loigolactobacillus</taxon>
    </lineage>
</organism>
<evidence type="ECO:0000256" key="7">
    <source>
        <dbReference type="PIRSR" id="PIRSR608256-1"/>
    </source>
</evidence>
<dbReference type="RefSeq" id="WP_057873191.1">
    <property type="nucleotide sequence ID" value="NZ_AYYI01000010.1"/>
</dbReference>
<dbReference type="InterPro" id="IPR000126">
    <property type="entry name" value="V8_ser_AS"/>
</dbReference>
<dbReference type="InterPro" id="IPR009003">
    <property type="entry name" value="Peptidase_S1_PA"/>
</dbReference>
<reference evidence="9 10" key="1">
    <citation type="journal article" date="2015" name="Genome Announc.">
        <title>Expanding the biotechnology potential of lactobacilli through comparative genomics of 213 strains and associated genera.</title>
        <authorList>
            <person name="Sun Z."/>
            <person name="Harris H.M."/>
            <person name="McCann A."/>
            <person name="Guo C."/>
            <person name="Argimon S."/>
            <person name="Zhang W."/>
            <person name="Yang X."/>
            <person name="Jeffery I.B."/>
            <person name="Cooney J.C."/>
            <person name="Kagawa T.F."/>
            <person name="Liu W."/>
            <person name="Song Y."/>
            <person name="Salvetti E."/>
            <person name="Wrobel A."/>
            <person name="Rasinkangas P."/>
            <person name="Parkhill J."/>
            <person name="Rea M.C."/>
            <person name="O'Sullivan O."/>
            <person name="Ritari J."/>
            <person name="Douillard F.P."/>
            <person name="Paul Ross R."/>
            <person name="Yang R."/>
            <person name="Briner A.E."/>
            <person name="Felis G.E."/>
            <person name="de Vos W.M."/>
            <person name="Barrangou R."/>
            <person name="Klaenhammer T.R."/>
            <person name="Caufield P.W."/>
            <person name="Cui Y."/>
            <person name="Zhang H."/>
            <person name="O'Toole P.W."/>
        </authorList>
    </citation>
    <scope>NUCLEOTIDE SEQUENCE [LARGE SCALE GENOMIC DNA]</scope>
    <source>
        <strain evidence="9 10">DSM 20253</strain>
    </source>
</reference>
<dbReference type="EC" id="3.4.21.-" evidence="8"/>
<dbReference type="InterPro" id="IPR008256">
    <property type="entry name" value="Peptidase_S1B"/>
</dbReference>
<dbReference type="PRINTS" id="PR01774">
    <property type="entry name" value="EXFOLTOXIN"/>
</dbReference>
<comment type="caution">
    <text evidence="9">The sequence shown here is derived from an EMBL/GenBank/DDBJ whole genome shotgun (WGS) entry which is preliminary data.</text>
</comment>
<feature type="active site" description="Charge relay system" evidence="7">
    <location>
        <position position="87"/>
    </location>
</feature>
<keyword evidence="2 8" id="KW-0645">Protease</keyword>
<dbReference type="PANTHER" id="PTHR15462">
    <property type="entry name" value="SERINE PROTEASE"/>
    <property type="match status" value="1"/>
</dbReference>
<evidence type="ECO:0000313" key="10">
    <source>
        <dbReference type="Proteomes" id="UP000051638"/>
    </source>
</evidence>
<comment type="similarity">
    <text evidence="1 8">Belongs to the peptidase S1B family.</text>
</comment>
<dbReference type="PRINTS" id="PR00839">
    <property type="entry name" value="V8PROTEASE"/>
</dbReference>
<sequence length="256" mass="27196">MKKVGRFIKLTLGVAFAVSGGIGGLVAQQQASAATVPQTRVIIGDDDRVQIMDTTVSPYQSIGYILANGHISTGTVIGKNTVVTAGHVGNSIGEEPSQDIDEVYFAPGRNDEEYPFGKFKIKAMYQLPDYIDNPGAESDLAVLILDTNEAGESVGDLVTPMPIKVTGDIAIGTPLTTTGYPGDRVYGTMWTNSGQVVKQTDSLIYYDMDTAGGQSGSPVYNDQNQMVAVHGGGTQTANLGVKLNAENYQFILDHLQ</sequence>
<dbReference type="PANTHER" id="PTHR15462:SF8">
    <property type="entry name" value="SERINE PROTEASE"/>
    <property type="match status" value="1"/>
</dbReference>
<gene>
    <name evidence="9" type="ORF">FC24_GL000088</name>
</gene>
<feature type="active site" description="Charge relay system" evidence="7">
    <location>
        <position position="215"/>
    </location>
</feature>
<keyword evidence="4 8" id="KW-0378">Hydrolase</keyword>
<dbReference type="EMBL" id="AYYI01000010">
    <property type="protein sequence ID" value="KRM99543.1"/>
    <property type="molecule type" value="Genomic_DNA"/>
</dbReference>
<keyword evidence="5 8" id="KW-0720">Serine protease</keyword>
<dbReference type="OrthoDB" id="2289994at2"/>
<evidence type="ECO:0000313" key="9">
    <source>
        <dbReference type="EMBL" id="KRM99543.1"/>
    </source>
</evidence>
<dbReference type="PATRIC" id="fig|1423796.3.peg.89"/>
<evidence type="ECO:0000256" key="5">
    <source>
        <dbReference type="ARBA" id="ARBA00022825"/>
    </source>
</evidence>
<evidence type="ECO:0000256" key="3">
    <source>
        <dbReference type="ARBA" id="ARBA00022729"/>
    </source>
</evidence>
<keyword evidence="6" id="KW-0843">Virulence</keyword>
<dbReference type="SUPFAM" id="SSF50494">
    <property type="entry name" value="Trypsin-like serine proteases"/>
    <property type="match status" value="1"/>
</dbReference>
<proteinExistence type="inferred from homology"/>
<dbReference type="GO" id="GO:0004252">
    <property type="term" value="F:serine-type endopeptidase activity"/>
    <property type="evidence" value="ECO:0007669"/>
    <property type="project" value="InterPro"/>
</dbReference>
<accession>A0A0R2D6I3</accession>
<protein>
    <recommendedName>
        <fullName evidence="8">Serine protease</fullName>
        <ecNumber evidence="8">3.4.21.-</ecNumber>
    </recommendedName>
</protein>
<dbReference type="Gene3D" id="2.40.10.10">
    <property type="entry name" value="Trypsin-like serine proteases"/>
    <property type="match status" value="2"/>
</dbReference>
<dbReference type="InterPro" id="IPR050966">
    <property type="entry name" value="Glutamyl_endopeptidase"/>
</dbReference>
<evidence type="ECO:0000256" key="8">
    <source>
        <dbReference type="RuleBase" id="RU004296"/>
    </source>
</evidence>
<evidence type="ECO:0000256" key="4">
    <source>
        <dbReference type="ARBA" id="ARBA00022801"/>
    </source>
</evidence>
<dbReference type="STRING" id="1423796.FC24_GL000088"/>
<name>A0A0R2D6I3_9LACO</name>
<dbReference type="PROSITE" id="PS00673">
    <property type="entry name" value="V8_SER"/>
    <property type="match status" value="1"/>
</dbReference>